<dbReference type="SMART" id="SM00066">
    <property type="entry name" value="GAL4"/>
    <property type="match status" value="1"/>
</dbReference>
<comment type="subcellular location">
    <subcellularLocation>
        <location evidence="1">Nucleus</location>
    </subcellularLocation>
</comment>
<feature type="compositionally biased region" description="Basic and acidic residues" evidence="6">
    <location>
        <begin position="221"/>
        <end position="241"/>
    </location>
</feature>
<keyword evidence="4" id="KW-0804">Transcription</keyword>
<protein>
    <recommendedName>
        <fullName evidence="7">Zn(2)-C6 fungal-type domain-containing protein</fullName>
    </recommendedName>
</protein>
<dbReference type="CDD" id="cd00067">
    <property type="entry name" value="GAL4"/>
    <property type="match status" value="1"/>
</dbReference>
<sequence length="1042" mass="115593">MSSREGSEPKLKNPLDDLVHIASNMSRDLGHPNLVKEENQSPMTHPRALSSGAHSRPYSPNEYITTQGGATTNQSPMSYSNSATPPLVSSPSNKPQKSKRMACVECRQQKSRCDAHERYPDSCTRCSKKGLACDLKSDYKRTYKRARIAQIEKEFLELKKSLTSAQAAELSARYPSLVENVDENEAPPPEQKNSSPSHNTAPYKPTSSFRVLKAKDEKMAANDTHEKYSDSRVNNEHRGGGDGEAFNSGPSSKYMSIPRDLHILDQESILQTFNVTEQVLICDEKTVDSISISPQKIKSLFVEYVTRYHPILPVVDVSKGPARIYRLCPALFWVIIFVSLRRSNEDPSRSLLIQLSPIVKGILAEIMISPITRYNPSEEEEPILNVSSVYSVQAFLLYSFWPPITSSLSADSSYATVNTGFFQAMRIGLHAPSSFIEDSESGIEAKTASKTSTSLQAPMIQEQIKTWIVSNVASQYIATAFGFPACVQFDSSIWYYSRPDSEISIQENVKVMLEIAQFEDQMAKSLNSNPVDPCGLADASERVSLLKLLTKRLDEVEDRVRNSSIRHSLSFRIFEVLSTRIHLFSYYFMDSTKLPPFELKKGLIKLYNAANALVEFTKQCQARDKKYVKYLPGVYLLNLWQAACIIGKLVHSDLKDFIDVSAGRRNFEAVVSLTAKGSILKHDMAFRSSGITRSMWPLFKSLDEEKMNSLGVSVRNRMSASVFFDCLNLVRKQVGMTKLNRKTDVAGAETDALAAVDTSAQAGHDHDHEHEHGHENEHDHNQHENGHEHEHSQSEAEEDSVAVATGTGADVDVAGSAQSKKSNRSFSNSDNAELRARQIIRTIPLDPEPISAESSKRSSIFKIVNSSADSSPLAKSDAGSPGVGVVSNFKKPHRSIEAGSIVEQHASRPRQLVNSDSVAGAHNMGHLAYTVPQQVPNDTILPVAGVPHVQHSPHVPHVSQATQLQHVPHAPPHVPRAPHAPQYLPQNTTSQHHQQQQPYSNQSFNDSPAQSGYESLDLDGFDSELLWRDVDSVMHEFGFHLG</sequence>
<name>A0ABP0ZVH7_9ASCO</name>
<dbReference type="CDD" id="cd12148">
    <property type="entry name" value="fungal_TF_MHR"/>
    <property type="match status" value="1"/>
</dbReference>
<feature type="region of interest" description="Disordered" evidence="6">
    <location>
        <begin position="758"/>
        <end position="802"/>
    </location>
</feature>
<dbReference type="Gene3D" id="4.10.240.10">
    <property type="entry name" value="Zn(2)-C6 fungal-type DNA-binding domain"/>
    <property type="match status" value="1"/>
</dbReference>
<evidence type="ECO:0000259" key="7">
    <source>
        <dbReference type="PROSITE" id="PS50048"/>
    </source>
</evidence>
<dbReference type="PROSITE" id="PS50048">
    <property type="entry name" value="ZN2_CY6_FUNGAL_2"/>
    <property type="match status" value="1"/>
</dbReference>
<dbReference type="PROSITE" id="PS00463">
    <property type="entry name" value="ZN2_CY6_FUNGAL_1"/>
    <property type="match status" value="1"/>
</dbReference>
<evidence type="ECO:0000256" key="1">
    <source>
        <dbReference type="ARBA" id="ARBA00004123"/>
    </source>
</evidence>
<dbReference type="PANTHER" id="PTHR31845">
    <property type="entry name" value="FINGER DOMAIN PROTEIN, PUTATIVE-RELATED"/>
    <property type="match status" value="1"/>
</dbReference>
<gene>
    <name evidence="8" type="ORF">LODBEIA_P55100</name>
</gene>
<keyword evidence="9" id="KW-1185">Reference proteome</keyword>
<dbReference type="EMBL" id="OZ022411">
    <property type="protein sequence ID" value="CAK9441642.1"/>
    <property type="molecule type" value="Genomic_DNA"/>
</dbReference>
<feature type="compositionally biased region" description="Basic and acidic residues" evidence="6">
    <location>
        <begin position="1"/>
        <end position="19"/>
    </location>
</feature>
<feature type="compositionally biased region" description="Basic and acidic residues" evidence="6">
    <location>
        <begin position="763"/>
        <end position="794"/>
    </location>
</feature>
<evidence type="ECO:0000256" key="2">
    <source>
        <dbReference type="ARBA" id="ARBA00023015"/>
    </source>
</evidence>
<feature type="region of interest" description="Disordered" evidence="6">
    <location>
        <begin position="867"/>
        <end position="886"/>
    </location>
</feature>
<dbReference type="InterPro" id="IPR001138">
    <property type="entry name" value="Zn2Cys6_DnaBD"/>
</dbReference>
<feature type="compositionally biased region" description="Basic and acidic residues" evidence="6">
    <location>
        <begin position="28"/>
        <end position="39"/>
    </location>
</feature>
<keyword evidence="2" id="KW-0805">Transcription regulation</keyword>
<keyword evidence="5" id="KW-0539">Nucleus</keyword>
<proteinExistence type="predicted"/>
<dbReference type="Proteomes" id="UP001497383">
    <property type="component" value="Chromosome 7"/>
</dbReference>
<evidence type="ECO:0000256" key="5">
    <source>
        <dbReference type="ARBA" id="ARBA00023242"/>
    </source>
</evidence>
<accession>A0ABP0ZVH7</accession>
<reference evidence="8 9" key="1">
    <citation type="submission" date="2024-03" db="EMBL/GenBank/DDBJ databases">
        <authorList>
            <person name="Brejova B."/>
        </authorList>
    </citation>
    <scope>NUCLEOTIDE SEQUENCE [LARGE SCALE GENOMIC DNA]</scope>
    <source>
        <strain evidence="8 9">CBS 14171</strain>
    </source>
</reference>
<feature type="compositionally biased region" description="Low complexity" evidence="6">
    <location>
        <begin position="977"/>
        <end position="1002"/>
    </location>
</feature>
<feature type="domain" description="Zn(2)-C6 fungal-type" evidence="7">
    <location>
        <begin position="102"/>
        <end position="135"/>
    </location>
</feature>
<feature type="compositionally biased region" description="Polar residues" evidence="6">
    <location>
        <begin position="62"/>
        <end position="95"/>
    </location>
</feature>
<feature type="compositionally biased region" description="Polar residues" evidence="6">
    <location>
        <begin position="191"/>
        <end position="209"/>
    </location>
</feature>
<feature type="region of interest" description="Disordered" evidence="6">
    <location>
        <begin position="1"/>
        <end position="103"/>
    </location>
</feature>
<feature type="region of interest" description="Disordered" evidence="6">
    <location>
        <begin position="179"/>
        <end position="209"/>
    </location>
</feature>
<dbReference type="InterPro" id="IPR051089">
    <property type="entry name" value="prtT"/>
</dbReference>
<feature type="region of interest" description="Disordered" evidence="6">
    <location>
        <begin position="221"/>
        <end position="250"/>
    </location>
</feature>
<dbReference type="SUPFAM" id="SSF57701">
    <property type="entry name" value="Zn2/Cys6 DNA-binding domain"/>
    <property type="match status" value="1"/>
</dbReference>
<evidence type="ECO:0000313" key="8">
    <source>
        <dbReference type="EMBL" id="CAK9441642.1"/>
    </source>
</evidence>
<dbReference type="GeneID" id="92210706"/>
<keyword evidence="3" id="KW-0238">DNA-binding</keyword>
<evidence type="ECO:0000313" key="9">
    <source>
        <dbReference type="Proteomes" id="UP001497383"/>
    </source>
</evidence>
<organism evidence="8 9">
    <name type="scientific">Lodderomyces beijingensis</name>
    <dbReference type="NCBI Taxonomy" id="1775926"/>
    <lineage>
        <taxon>Eukaryota</taxon>
        <taxon>Fungi</taxon>
        <taxon>Dikarya</taxon>
        <taxon>Ascomycota</taxon>
        <taxon>Saccharomycotina</taxon>
        <taxon>Pichiomycetes</taxon>
        <taxon>Debaryomycetaceae</taxon>
        <taxon>Candida/Lodderomyces clade</taxon>
        <taxon>Lodderomyces</taxon>
    </lineage>
</organism>
<dbReference type="RefSeq" id="XP_066832448.1">
    <property type="nucleotide sequence ID" value="XM_066975851.1"/>
</dbReference>
<evidence type="ECO:0000256" key="4">
    <source>
        <dbReference type="ARBA" id="ARBA00023163"/>
    </source>
</evidence>
<evidence type="ECO:0000256" key="3">
    <source>
        <dbReference type="ARBA" id="ARBA00023125"/>
    </source>
</evidence>
<dbReference type="Pfam" id="PF00172">
    <property type="entry name" value="Zn_clus"/>
    <property type="match status" value="1"/>
</dbReference>
<evidence type="ECO:0000256" key="6">
    <source>
        <dbReference type="SAM" id="MobiDB-lite"/>
    </source>
</evidence>
<feature type="region of interest" description="Disordered" evidence="6">
    <location>
        <begin position="968"/>
        <end position="1015"/>
    </location>
</feature>
<dbReference type="PANTHER" id="PTHR31845:SF21">
    <property type="entry name" value="REGULATORY PROTEIN LEU3"/>
    <property type="match status" value="1"/>
</dbReference>
<feature type="compositionally biased region" description="Polar residues" evidence="6">
    <location>
        <begin position="1003"/>
        <end position="1013"/>
    </location>
</feature>
<dbReference type="InterPro" id="IPR036864">
    <property type="entry name" value="Zn2-C6_fun-type_DNA-bd_sf"/>
</dbReference>